<evidence type="ECO:0000259" key="3">
    <source>
        <dbReference type="PROSITE" id="PS50043"/>
    </source>
</evidence>
<dbReference type="PANTHER" id="PTHR16305">
    <property type="entry name" value="TESTICULAR SOLUBLE ADENYLYL CYCLASE"/>
    <property type="match status" value="1"/>
</dbReference>
<organism evidence="4 5">
    <name type="scientific">Actinocatenispora sera</name>
    <dbReference type="NCBI Taxonomy" id="390989"/>
    <lineage>
        <taxon>Bacteria</taxon>
        <taxon>Bacillati</taxon>
        <taxon>Actinomycetota</taxon>
        <taxon>Actinomycetes</taxon>
        <taxon>Micromonosporales</taxon>
        <taxon>Micromonosporaceae</taxon>
        <taxon>Actinocatenispora</taxon>
    </lineage>
</organism>
<dbReference type="Gene3D" id="1.10.10.10">
    <property type="entry name" value="Winged helix-like DNA-binding domain superfamily/Winged helix DNA-binding domain"/>
    <property type="match status" value="1"/>
</dbReference>
<dbReference type="Proteomes" id="UP000680750">
    <property type="component" value="Chromosome"/>
</dbReference>
<dbReference type="InterPro" id="IPR036388">
    <property type="entry name" value="WH-like_DNA-bd_sf"/>
</dbReference>
<dbReference type="RefSeq" id="WP_030447670.1">
    <property type="nucleotide sequence ID" value="NZ_AP023354.1"/>
</dbReference>
<dbReference type="Pfam" id="PF13191">
    <property type="entry name" value="AAA_16"/>
    <property type="match status" value="1"/>
</dbReference>
<reference evidence="4" key="1">
    <citation type="submission" date="2020-08" db="EMBL/GenBank/DDBJ databases">
        <title>Whole genome shotgun sequence of Actinocatenispora sera NBRC 101916.</title>
        <authorList>
            <person name="Komaki H."/>
            <person name="Tamura T."/>
        </authorList>
    </citation>
    <scope>NUCLEOTIDE SEQUENCE</scope>
    <source>
        <strain evidence="4">NBRC 101916</strain>
    </source>
</reference>
<dbReference type="InterPro" id="IPR016032">
    <property type="entry name" value="Sig_transdc_resp-reg_C-effctor"/>
</dbReference>
<evidence type="ECO:0000256" key="1">
    <source>
        <dbReference type="ARBA" id="ARBA00022741"/>
    </source>
</evidence>
<dbReference type="EMBL" id="AP023354">
    <property type="protein sequence ID" value="BCJ27382.1"/>
    <property type="molecule type" value="Genomic_DNA"/>
</dbReference>
<keyword evidence="5" id="KW-1185">Reference proteome</keyword>
<dbReference type="GO" id="GO:0005737">
    <property type="term" value="C:cytoplasm"/>
    <property type="evidence" value="ECO:0007669"/>
    <property type="project" value="TreeGrafter"/>
</dbReference>
<dbReference type="SUPFAM" id="SSF52540">
    <property type="entry name" value="P-loop containing nucleoside triphosphate hydrolases"/>
    <property type="match status" value="1"/>
</dbReference>
<dbReference type="Pfam" id="PF00196">
    <property type="entry name" value="GerE"/>
    <property type="match status" value="1"/>
</dbReference>
<dbReference type="InterPro" id="IPR000792">
    <property type="entry name" value="Tscrpt_reg_LuxR_C"/>
</dbReference>
<dbReference type="OrthoDB" id="5476461at2"/>
<dbReference type="PROSITE" id="PS00622">
    <property type="entry name" value="HTH_LUXR_1"/>
    <property type="match status" value="1"/>
</dbReference>
<keyword evidence="2" id="KW-0067">ATP-binding</keyword>
<dbReference type="SUPFAM" id="SSF46894">
    <property type="entry name" value="C-terminal effector domain of the bipartite response regulators"/>
    <property type="match status" value="1"/>
</dbReference>
<dbReference type="CDD" id="cd06170">
    <property type="entry name" value="LuxR_C_like"/>
    <property type="match status" value="1"/>
</dbReference>
<gene>
    <name evidence="4" type="ORF">Asera_14900</name>
</gene>
<feature type="domain" description="HTH luxR-type" evidence="3">
    <location>
        <begin position="897"/>
        <end position="962"/>
    </location>
</feature>
<dbReference type="PROSITE" id="PS50043">
    <property type="entry name" value="HTH_LUXR_2"/>
    <property type="match status" value="1"/>
</dbReference>
<dbReference type="InterPro" id="IPR027417">
    <property type="entry name" value="P-loop_NTPase"/>
</dbReference>
<protein>
    <submittedName>
        <fullName evidence="4">LuxR family transcriptional regulator</fullName>
    </submittedName>
</protein>
<name>A0A810KY76_9ACTN</name>
<sequence>MVDRADSREDGQLIAPVPRFVGRARELAVLAETLGTPTALVLLEGEAGIGKSRLVQALVETGSYRMLVASAPPYRQPYTLGSVVDAVRQAVVEVAGLGLSPLAGALRPLFPEWAADLPPALEPAEDQLAARHRLFRALAELLSKLRVDVLVTEDVHWSDEATLEFLLFLAAQRELPMAMLLTYRPEDVAAGSLLPRLSSRSPTGRTVHRVSLGPLDVAGTAELVSSMLADGQVSAAFATFLHERTDGVPLAIEESVRLLRERADLVHRRGEWVRRSLDDIHVPPTIRDAVLERVRRLAADPRAVLRAAAVLAEPSRPDALLATAGLPADGTDWWAALDSRLLQGDAAGLIGFRHALAARAVYEAIPAGELRALHTRARRYLEGQAPPPAAALARHCRAAGDTARWCRYAELAAAAALRAGDDAGAVALLFELLSGADLGADTVLHLVEQLPLAVLDGARVADLTRILRHAIDAGTLDRPGTARVRYTLGVILDMMGEHDASRAELKAAIPDLPFGSSQSVQAMLLLGWARGTSWPRDAHLYWLRRAAEATRQLPPADRYRMDTQRAVGLLQLGDDEGWTVAAGVPDATETLEQRQVTMLHGLNVGDSEMRWGRYRDARRHLDQVVELAQAHRYERLGDVGRSTRAHLDLYEGRWSGLAELAAGLADADDQQPVARLESALVAALARGLTGARTAAEPALLAVLDELRERGAVDGMGEPAGMLARWWLADGRVADALRVTEEPVRLLAHKQVWLWAIDVVPARVDALVAADRGESAARLVAEYEAGTAGLAAPTVRASLALSRAFLAAGGSAPPAAVAALFAEAAAAWRALPRPYEALLAGERQARWLLAAGDRQAALTLLGTVLRELTELGAATDADRVAQIMREHGAPAAVWRGGTRGYGDQLSPRELDVVRLVIAGRTNREIAATLHRSPKTVGTQLGSAMRKLKVATRTSLAVAALAAGVTAAD</sequence>
<dbReference type="InterPro" id="IPR041664">
    <property type="entry name" value="AAA_16"/>
</dbReference>
<proteinExistence type="predicted"/>
<dbReference type="AlphaFoldDB" id="A0A810KY76"/>
<dbReference type="GO" id="GO:0003677">
    <property type="term" value="F:DNA binding"/>
    <property type="evidence" value="ECO:0007669"/>
    <property type="project" value="InterPro"/>
</dbReference>
<dbReference type="GO" id="GO:0006355">
    <property type="term" value="P:regulation of DNA-templated transcription"/>
    <property type="evidence" value="ECO:0007669"/>
    <property type="project" value="InterPro"/>
</dbReference>
<evidence type="ECO:0000313" key="5">
    <source>
        <dbReference type="Proteomes" id="UP000680750"/>
    </source>
</evidence>
<dbReference type="SMART" id="SM00421">
    <property type="entry name" value="HTH_LUXR"/>
    <property type="match status" value="1"/>
</dbReference>
<dbReference type="GO" id="GO:0004016">
    <property type="term" value="F:adenylate cyclase activity"/>
    <property type="evidence" value="ECO:0007669"/>
    <property type="project" value="TreeGrafter"/>
</dbReference>
<dbReference type="KEGG" id="aser:Asera_14900"/>
<keyword evidence="1" id="KW-0547">Nucleotide-binding</keyword>
<dbReference type="PANTHER" id="PTHR16305:SF35">
    <property type="entry name" value="TRANSCRIPTIONAL ACTIVATOR DOMAIN"/>
    <property type="match status" value="1"/>
</dbReference>
<dbReference type="GO" id="GO:0005524">
    <property type="term" value="F:ATP binding"/>
    <property type="evidence" value="ECO:0007669"/>
    <property type="project" value="UniProtKB-KW"/>
</dbReference>
<accession>A0A810KY76</accession>
<dbReference type="PRINTS" id="PR00038">
    <property type="entry name" value="HTHLUXR"/>
</dbReference>
<evidence type="ECO:0000256" key="2">
    <source>
        <dbReference type="ARBA" id="ARBA00022840"/>
    </source>
</evidence>
<evidence type="ECO:0000313" key="4">
    <source>
        <dbReference type="EMBL" id="BCJ27382.1"/>
    </source>
</evidence>